<evidence type="ECO:0000256" key="2">
    <source>
        <dbReference type="ARBA" id="ARBA00022630"/>
    </source>
</evidence>
<evidence type="ECO:0008006" key="8">
    <source>
        <dbReference type="Google" id="ProtNLM"/>
    </source>
</evidence>
<feature type="domain" description="FAD/NAD(P)-binding" evidence="4">
    <location>
        <begin position="7"/>
        <end position="299"/>
    </location>
</feature>
<name>A0A1G1WG31_9BACT</name>
<dbReference type="InterPro" id="IPR023753">
    <property type="entry name" value="FAD/NAD-binding_dom"/>
</dbReference>
<dbReference type="Pfam" id="PF07992">
    <property type="entry name" value="Pyr_redox_2"/>
    <property type="match status" value="1"/>
</dbReference>
<dbReference type="PRINTS" id="PR00411">
    <property type="entry name" value="PNDRDTASEI"/>
</dbReference>
<dbReference type="PANTHER" id="PTHR43429">
    <property type="entry name" value="PYRIDINE NUCLEOTIDE-DISULFIDE OXIDOREDUCTASE DOMAIN-CONTAINING"/>
    <property type="match status" value="1"/>
</dbReference>
<dbReference type="PRINTS" id="PR00368">
    <property type="entry name" value="FADPNR"/>
</dbReference>
<sequence>MVKTVEYLIIGGGVAGTTAAETIRQKDSEGSITIISEESEPLYSRILLREFLEDRLPLERLYLRTNEQYEEKIINLMGGVRANRLDAQHKIISLSSGEEINYKKLLLSSGSKPEHLDTPGSDLEGVHYLRTLADAKKVKNQLGKTKNAVIVGGGFIGLDFVQIFRRAGLATTCLLRGSHYWSRQVGEQIGQLINDILEENGVKLIAKSQAREFIGKSSVEKIVLDNGQEVAADLVGIGVGVYPSLDYLGESKIKINKGVFTNEYLETEAPDIWAAGDIAEFYDLVFSKHHKLGNWANSTIQGRTVGLNMVAGWGSDGGDDRQQFLTVSSYTMPIFGANLSLVGDTSADEEVEIIPRGVPTDKAFGNVSLRDGVVVGAVLLNRPADRLPIEELIKKRVKIGSQKEKLADPKFNLRNLLES</sequence>
<evidence type="ECO:0000313" key="6">
    <source>
        <dbReference type="EMBL" id="OGY26561.1"/>
    </source>
</evidence>
<evidence type="ECO:0000256" key="1">
    <source>
        <dbReference type="ARBA" id="ARBA00001974"/>
    </source>
</evidence>
<reference evidence="6 7" key="1">
    <citation type="journal article" date="2016" name="Nat. Commun.">
        <title>Thousands of microbial genomes shed light on interconnected biogeochemical processes in an aquifer system.</title>
        <authorList>
            <person name="Anantharaman K."/>
            <person name="Brown C.T."/>
            <person name="Hug L.A."/>
            <person name="Sharon I."/>
            <person name="Castelle C.J."/>
            <person name="Probst A.J."/>
            <person name="Thomas B.C."/>
            <person name="Singh A."/>
            <person name="Wilkins M.J."/>
            <person name="Karaoz U."/>
            <person name="Brodie E.L."/>
            <person name="Williams K.H."/>
            <person name="Hubbard S.S."/>
            <person name="Banfield J.F."/>
        </authorList>
    </citation>
    <scope>NUCLEOTIDE SEQUENCE [LARGE SCALE GENOMIC DNA]</scope>
</reference>
<dbReference type="Gene3D" id="3.30.390.30">
    <property type="match status" value="1"/>
</dbReference>
<dbReference type="PANTHER" id="PTHR43429:SF3">
    <property type="entry name" value="NITRITE REDUCTASE [NAD(P)H]"/>
    <property type="match status" value="1"/>
</dbReference>
<dbReference type="InterPro" id="IPR016156">
    <property type="entry name" value="FAD/NAD-linked_Rdtase_dimer_sf"/>
</dbReference>
<evidence type="ECO:0000313" key="7">
    <source>
        <dbReference type="Proteomes" id="UP000177588"/>
    </source>
</evidence>
<dbReference type="Gene3D" id="3.50.50.60">
    <property type="entry name" value="FAD/NAD(P)-binding domain"/>
    <property type="match status" value="2"/>
</dbReference>
<dbReference type="InterPro" id="IPR050260">
    <property type="entry name" value="FAD-bd_OxRdtase"/>
</dbReference>
<dbReference type="InterPro" id="IPR028202">
    <property type="entry name" value="Reductase_C"/>
</dbReference>
<feature type="domain" description="Reductase C-terminal" evidence="5">
    <location>
        <begin position="335"/>
        <end position="417"/>
    </location>
</feature>
<proteinExistence type="predicted"/>
<dbReference type="EMBL" id="MHCT01000004">
    <property type="protein sequence ID" value="OGY26561.1"/>
    <property type="molecule type" value="Genomic_DNA"/>
</dbReference>
<gene>
    <name evidence="6" type="ORF">A2Z24_00140</name>
</gene>
<comment type="caution">
    <text evidence="6">The sequence shown here is derived from an EMBL/GenBank/DDBJ whole genome shotgun (WGS) entry which is preliminary data.</text>
</comment>
<evidence type="ECO:0000256" key="3">
    <source>
        <dbReference type="ARBA" id="ARBA00022827"/>
    </source>
</evidence>
<evidence type="ECO:0000259" key="5">
    <source>
        <dbReference type="Pfam" id="PF14759"/>
    </source>
</evidence>
<dbReference type="Proteomes" id="UP000177588">
    <property type="component" value="Unassembled WGS sequence"/>
</dbReference>
<accession>A0A1G1WG31</accession>
<keyword evidence="2" id="KW-0285">Flavoprotein</keyword>
<dbReference type="STRING" id="1802597.A2Z24_00140"/>
<dbReference type="SUPFAM" id="SSF55424">
    <property type="entry name" value="FAD/NAD-linked reductases, dimerisation (C-terminal) domain"/>
    <property type="match status" value="1"/>
</dbReference>
<dbReference type="GO" id="GO:0016491">
    <property type="term" value="F:oxidoreductase activity"/>
    <property type="evidence" value="ECO:0007669"/>
    <property type="project" value="InterPro"/>
</dbReference>
<dbReference type="InterPro" id="IPR036188">
    <property type="entry name" value="FAD/NAD-bd_sf"/>
</dbReference>
<dbReference type="AlphaFoldDB" id="A0A1G1WG31"/>
<protein>
    <recommendedName>
        <fullName evidence="8">FAD/NAD(P)-binding domain-containing protein</fullName>
    </recommendedName>
</protein>
<dbReference type="SUPFAM" id="SSF51905">
    <property type="entry name" value="FAD/NAD(P)-binding domain"/>
    <property type="match status" value="2"/>
</dbReference>
<comment type="cofactor">
    <cofactor evidence="1">
        <name>FAD</name>
        <dbReference type="ChEBI" id="CHEBI:57692"/>
    </cofactor>
</comment>
<evidence type="ECO:0000259" key="4">
    <source>
        <dbReference type="Pfam" id="PF07992"/>
    </source>
</evidence>
<dbReference type="Pfam" id="PF14759">
    <property type="entry name" value="Reductase_C"/>
    <property type="match status" value="1"/>
</dbReference>
<keyword evidence="3" id="KW-0274">FAD</keyword>
<organism evidence="6 7">
    <name type="scientific">Candidatus Woykebacteria bacterium RBG_16_44_10</name>
    <dbReference type="NCBI Taxonomy" id="1802597"/>
    <lineage>
        <taxon>Bacteria</taxon>
        <taxon>Candidatus Woykeibacteriota</taxon>
    </lineage>
</organism>